<accession>A0AAD9V5F4</accession>
<proteinExistence type="predicted"/>
<sequence length="137" mass="15726">MSYTPRLHSQRAAMILMYHSNNFEDDIVSGHFIYLCNDCTQSRMTGRPSGIFQSRGRLLHPVVIPLSAFFLTPALSSREMYYNKVQCAMKLFQVQDLHEEISLAFIESEHLKPNWETEGCGTDAFQSCLYSLDYDAT</sequence>
<protein>
    <submittedName>
        <fullName evidence="1">Uncharacterized protein</fullName>
    </submittedName>
</protein>
<organism evidence="1 2">
    <name type="scientific">Acropora cervicornis</name>
    <name type="common">Staghorn coral</name>
    <dbReference type="NCBI Taxonomy" id="6130"/>
    <lineage>
        <taxon>Eukaryota</taxon>
        <taxon>Metazoa</taxon>
        <taxon>Cnidaria</taxon>
        <taxon>Anthozoa</taxon>
        <taxon>Hexacorallia</taxon>
        <taxon>Scleractinia</taxon>
        <taxon>Astrocoeniina</taxon>
        <taxon>Acroporidae</taxon>
        <taxon>Acropora</taxon>
    </lineage>
</organism>
<keyword evidence="2" id="KW-1185">Reference proteome</keyword>
<reference evidence="1" key="1">
    <citation type="journal article" date="2023" name="G3 (Bethesda)">
        <title>Whole genome assembly and annotation of the endangered Caribbean coral Acropora cervicornis.</title>
        <authorList>
            <person name="Selwyn J.D."/>
            <person name="Vollmer S.V."/>
        </authorList>
    </citation>
    <scope>NUCLEOTIDE SEQUENCE</scope>
    <source>
        <strain evidence="1">K2</strain>
    </source>
</reference>
<evidence type="ECO:0000313" key="2">
    <source>
        <dbReference type="Proteomes" id="UP001249851"/>
    </source>
</evidence>
<reference evidence="1" key="2">
    <citation type="journal article" date="2023" name="Science">
        <title>Genomic signatures of disease resistance in endangered staghorn corals.</title>
        <authorList>
            <person name="Vollmer S.V."/>
            <person name="Selwyn J.D."/>
            <person name="Despard B.A."/>
            <person name="Roesel C.L."/>
        </authorList>
    </citation>
    <scope>NUCLEOTIDE SEQUENCE</scope>
    <source>
        <strain evidence="1">K2</strain>
    </source>
</reference>
<dbReference type="AlphaFoldDB" id="A0AAD9V5F4"/>
<name>A0AAD9V5F4_ACRCE</name>
<evidence type="ECO:0000313" key="1">
    <source>
        <dbReference type="EMBL" id="KAK2561933.1"/>
    </source>
</evidence>
<comment type="caution">
    <text evidence="1">The sequence shown here is derived from an EMBL/GenBank/DDBJ whole genome shotgun (WGS) entry which is preliminary data.</text>
</comment>
<dbReference type="EMBL" id="JARQWQ010000031">
    <property type="protein sequence ID" value="KAK2561933.1"/>
    <property type="molecule type" value="Genomic_DNA"/>
</dbReference>
<gene>
    <name evidence="1" type="ORF">P5673_015353</name>
</gene>
<dbReference type="Proteomes" id="UP001249851">
    <property type="component" value="Unassembled WGS sequence"/>
</dbReference>